<reference evidence="2" key="2">
    <citation type="submission" date="2020-09" db="EMBL/GenBank/DDBJ databases">
        <authorList>
            <person name="Sun Q."/>
            <person name="Ohkuma M."/>
        </authorList>
    </citation>
    <scope>NUCLEOTIDE SEQUENCE</scope>
    <source>
        <strain evidence="2">JCM 4234</strain>
    </source>
</reference>
<keyword evidence="1" id="KW-0472">Membrane</keyword>
<keyword evidence="3" id="KW-1185">Reference proteome</keyword>
<dbReference type="EMBL" id="BMSL01000001">
    <property type="protein sequence ID" value="GGS18309.1"/>
    <property type="molecule type" value="Genomic_DNA"/>
</dbReference>
<feature type="transmembrane region" description="Helical" evidence="1">
    <location>
        <begin position="74"/>
        <end position="95"/>
    </location>
</feature>
<evidence type="ECO:0000313" key="3">
    <source>
        <dbReference type="Proteomes" id="UP000653493"/>
    </source>
</evidence>
<keyword evidence="1" id="KW-0812">Transmembrane</keyword>
<proteinExistence type="predicted"/>
<keyword evidence="1" id="KW-1133">Transmembrane helix</keyword>
<evidence type="ECO:0000256" key="1">
    <source>
        <dbReference type="SAM" id="Phobius"/>
    </source>
</evidence>
<gene>
    <name evidence="2" type="ORF">GCM10010238_03030</name>
</gene>
<comment type="caution">
    <text evidence="2">The sequence shown here is derived from an EMBL/GenBank/DDBJ whole genome shotgun (WGS) entry which is preliminary data.</text>
</comment>
<dbReference type="Proteomes" id="UP000653493">
    <property type="component" value="Unassembled WGS sequence"/>
</dbReference>
<accession>A0A918L8C8</accession>
<evidence type="ECO:0000313" key="2">
    <source>
        <dbReference type="EMBL" id="GGS18309.1"/>
    </source>
</evidence>
<dbReference type="AlphaFoldDB" id="A0A918L8C8"/>
<protein>
    <submittedName>
        <fullName evidence="2">Uncharacterized protein</fullName>
    </submittedName>
</protein>
<reference evidence="2" key="1">
    <citation type="journal article" date="2014" name="Int. J. Syst. Evol. Microbiol.">
        <title>Complete genome sequence of Corynebacterium casei LMG S-19264T (=DSM 44701T), isolated from a smear-ripened cheese.</title>
        <authorList>
            <consortium name="US DOE Joint Genome Institute (JGI-PGF)"/>
            <person name="Walter F."/>
            <person name="Albersmeier A."/>
            <person name="Kalinowski J."/>
            <person name="Ruckert C."/>
        </authorList>
    </citation>
    <scope>NUCLEOTIDE SEQUENCE</scope>
    <source>
        <strain evidence="2">JCM 4234</strain>
    </source>
</reference>
<sequence>MAAEHDAYEGAVPDDALMAAILGEPLPPGSAEAADVAVLREQVGLIGRVLSEPPGPPERAPAAAGRGRRRRHRVVLGALAVTCAGAFLSGAAWLVTQGGTAGTGDSAASGVADSGGKAAAPFGSPGYLACARLVAEGTVTEVRPASGDGGLRITVRITRPYVPRTASGEVTFLTEEVPGAGDRVLFGLPAHGVRPDALFLGEAEIAPERARVTAALPQARTLTCG</sequence>
<organism evidence="2 3">
    <name type="scientific">Streptomyces griseoviridis</name>
    <dbReference type="NCBI Taxonomy" id="45398"/>
    <lineage>
        <taxon>Bacteria</taxon>
        <taxon>Bacillati</taxon>
        <taxon>Actinomycetota</taxon>
        <taxon>Actinomycetes</taxon>
        <taxon>Kitasatosporales</taxon>
        <taxon>Streptomycetaceae</taxon>
        <taxon>Streptomyces</taxon>
    </lineage>
</organism>
<name>A0A918L8C8_STRGD</name>